<reference evidence="1" key="1">
    <citation type="submission" date="2024-06" db="EMBL/GenBank/DDBJ databases">
        <title>Sequencing and assembly of the genome of Dyadobacter sp. strain 676, a symbiont of Cyamopsis tetragonoloba.</title>
        <authorList>
            <person name="Guro P."/>
            <person name="Sazanova A."/>
            <person name="Kuznetsova I."/>
            <person name="Belimov A."/>
            <person name="Safronova V."/>
        </authorList>
    </citation>
    <scope>NUCLEOTIDE SEQUENCE</scope>
    <source>
        <strain evidence="1">676</strain>
    </source>
</reference>
<dbReference type="EMBL" id="CP159289">
    <property type="protein sequence ID" value="XCH25244.1"/>
    <property type="molecule type" value="Genomic_DNA"/>
</dbReference>
<sequence length="77" mass="8932">MKKQEQIIEELSSAGLVKDKNDLSFKLTDDELIVNGEKQPADLHQKLKAKYLKSDAGKGFEMYYNYNGRWGYSTRTR</sequence>
<protein>
    <submittedName>
        <fullName evidence="1">Uncharacterized protein</fullName>
    </submittedName>
</protein>
<organism evidence="1">
    <name type="scientific">Dyadobacter sp. 676</name>
    <dbReference type="NCBI Taxonomy" id="3088362"/>
    <lineage>
        <taxon>Bacteria</taxon>
        <taxon>Pseudomonadati</taxon>
        <taxon>Bacteroidota</taxon>
        <taxon>Cytophagia</taxon>
        <taxon>Cytophagales</taxon>
        <taxon>Spirosomataceae</taxon>
        <taxon>Dyadobacter</taxon>
    </lineage>
</organism>
<proteinExistence type="predicted"/>
<accession>A0AAU8FNW1</accession>
<evidence type="ECO:0000313" key="1">
    <source>
        <dbReference type="EMBL" id="XCH25244.1"/>
    </source>
</evidence>
<dbReference type="RefSeq" id="WP_353720547.1">
    <property type="nucleotide sequence ID" value="NZ_CP159289.1"/>
</dbReference>
<name>A0AAU8FNW1_9BACT</name>
<dbReference type="AlphaFoldDB" id="A0AAU8FNW1"/>
<gene>
    <name evidence="1" type="ORF">ABV298_02080</name>
</gene>